<dbReference type="EMBL" id="CP140151">
    <property type="protein sequence ID" value="WQH08506.1"/>
    <property type="molecule type" value="Genomic_DNA"/>
</dbReference>
<organism evidence="1 2">
    <name type="scientific">Chromohalobacter canadensis</name>
    <dbReference type="NCBI Taxonomy" id="141389"/>
    <lineage>
        <taxon>Bacteria</taxon>
        <taxon>Pseudomonadati</taxon>
        <taxon>Pseudomonadota</taxon>
        <taxon>Gammaproteobacteria</taxon>
        <taxon>Oceanospirillales</taxon>
        <taxon>Halomonadaceae</taxon>
        <taxon>Chromohalobacter</taxon>
    </lineage>
</organism>
<accession>A0ABZ0Y8W3</accession>
<proteinExistence type="predicted"/>
<protein>
    <submittedName>
        <fullName evidence="1">Uncharacterized protein</fullName>
    </submittedName>
</protein>
<dbReference type="Proteomes" id="UP001321908">
    <property type="component" value="Chromosome"/>
</dbReference>
<evidence type="ECO:0000313" key="1">
    <source>
        <dbReference type="EMBL" id="WQH08506.1"/>
    </source>
</evidence>
<sequence>MSRKNYMQCRRRCKRLRKAQLKIERSLVALDHAGETDQEEAREKLIGLREKSSTLMELLQLDAWEARQQCMANSISLPPPKKSEGHGFHTLAAEDRQRLRRDLEAMTDTDAEALVAQGGG</sequence>
<dbReference type="RefSeq" id="WP_246920737.1">
    <property type="nucleotide sequence ID" value="NZ_CP140151.1"/>
</dbReference>
<gene>
    <name evidence="1" type="ORF">SR908_13615</name>
</gene>
<name>A0ABZ0Y8W3_9GAMM</name>
<keyword evidence="2" id="KW-1185">Reference proteome</keyword>
<reference evidence="1 2" key="1">
    <citation type="submission" date="2023-11" db="EMBL/GenBank/DDBJ databases">
        <title>MicrobeMod: A computational toolkit for identifying prokaryotic methylation and restriction-modification with nanopore sequencing.</title>
        <authorList>
            <person name="Crits-Christoph A."/>
            <person name="Kang S.C."/>
            <person name="Lee H."/>
            <person name="Ostrov N."/>
        </authorList>
    </citation>
    <scope>NUCLEOTIDE SEQUENCE [LARGE SCALE GENOMIC DNA]</scope>
    <source>
        <strain evidence="1 2">ATCC 43984</strain>
    </source>
</reference>
<evidence type="ECO:0000313" key="2">
    <source>
        <dbReference type="Proteomes" id="UP001321908"/>
    </source>
</evidence>